<evidence type="ECO:0000256" key="14">
    <source>
        <dbReference type="HAMAP-Rule" id="MF_01458"/>
    </source>
</evidence>
<evidence type="ECO:0000256" key="13">
    <source>
        <dbReference type="ARBA" id="ARBA00061570"/>
    </source>
</evidence>
<keyword evidence="18" id="KW-1185">Reference proteome</keyword>
<feature type="transmembrane region" description="Helical" evidence="14">
    <location>
        <begin position="136"/>
        <end position="158"/>
    </location>
</feature>
<gene>
    <name evidence="14 17" type="primary">ftsH</name>
    <name evidence="17" type="ORF">IPV69_03255</name>
</gene>
<dbReference type="GO" id="GO:0030163">
    <property type="term" value="P:protein catabolic process"/>
    <property type="evidence" value="ECO:0007669"/>
    <property type="project" value="UniProtKB-UniRule"/>
</dbReference>
<dbReference type="AlphaFoldDB" id="A0A7M2WY99"/>
<dbReference type="InterPro" id="IPR003593">
    <property type="entry name" value="AAA+_ATPase"/>
</dbReference>
<dbReference type="Gene3D" id="1.10.8.60">
    <property type="match status" value="1"/>
</dbReference>
<feature type="transmembrane region" description="Helical" evidence="14">
    <location>
        <begin position="29"/>
        <end position="46"/>
    </location>
</feature>
<dbReference type="GO" id="GO:0005886">
    <property type="term" value="C:plasma membrane"/>
    <property type="evidence" value="ECO:0007669"/>
    <property type="project" value="UniProtKB-SubCell"/>
</dbReference>
<feature type="region of interest" description="Disordered" evidence="15">
    <location>
        <begin position="1"/>
        <end position="22"/>
    </location>
</feature>
<name>A0A7M2WY99_9BACT</name>
<feature type="domain" description="AAA+ ATPase" evidence="16">
    <location>
        <begin position="224"/>
        <end position="364"/>
    </location>
</feature>
<evidence type="ECO:0000256" key="8">
    <source>
        <dbReference type="ARBA" id="ARBA00022833"/>
    </source>
</evidence>
<dbReference type="GO" id="GO:0004176">
    <property type="term" value="F:ATP-dependent peptidase activity"/>
    <property type="evidence" value="ECO:0007669"/>
    <property type="project" value="InterPro"/>
</dbReference>
<evidence type="ECO:0000256" key="5">
    <source>
        <dbReference type="ARBA" id="ARBA00022723"/>
    </source>
</evidence>
<feature type="binding site" evidence="14">
    <location>
        <begin position="232"/>
        <end position="239"/>
    </location>
    <ligand>
        <name>ATP</name>
        <dbReference type="ChEBI" id="CHEBI:30616"/>
    </ligand>
</feature>
<dbReference type="InterPro" id="IPR027417">
    <property type="entry name" value="P-loop_NTPase"/>
</dbReference>
<dbReference type="InterPro" id="IPR003959">
    <property type="entry name" value="ATPase_AAA_core"/>
</dbReference>
<dbReference type="GO" id="GO:0006508">
    <property type="term" value="P:proteolysis"/>
    <property type="evidence" value="ECO:0007669"/>
    <property type="project" value="UniProtKB-KW"/>
</dbReference>
<proteinExistence type="inferred from homology"/>
<dbReference type="CDD" id="cd19501">
    <property type="entry name" value="RecA-like_FtsH"/>
    <property type="match status" value="1"/>
</dbReference>
<keyword evidence="14" id="KW-1003">Cell membrane</keyword>
<evidence type="ECO:0000256" key="7">
    <source>
        <dbReference type="ARBA" id="ARBA00022801"/>
    </source>
</evidence>
<comment type="cofactor">
    <cofactor evidence="14">
        <name>Zn(2+)</name>
        <dbReference type="ChEBI" id="CHEBI:29105"/>
    </cofactor>
    <text evidence="14">Binds 1 zinc ion per subunit.</text>
</comment>
<dbReference type="PANTHER" id="PTHR23076:SF97">
    <property type="entry name" value="ATP-DEPENDENT ZINC METALLOPROTEASE YME1L1"/>
    <property type="match status" value="1"/>
</dbReference>
<feature type="active site" evidence="14">
    <location>
        <position position="456"/>
    </location>
</feature>
<keyword evidence="6 14" id="KW-0547">Nucleotide-binding</keyword>
<dbReference type="FunFam" id="1.20.58.760:FF:000001">
    <property type="entry name" value="ATP-dependent zinc metalloprotease FtsH"/>
    <property type="match status" value="1"/>
</dbReference>
<evidence type="ECO:0000313" key="18">
    <source>
        <dbReference type="Proteomes" id="UP000593765"/>
    </source>
</evidence>
<keyword evidence="12 14" id="KW-0472">Membrane</keyword>
<keyword evidence="3 14" id="KW-0645">Protease</keyword>
<dbReference type="Pfam" id="PF01434">
    <property type="entry name" value="Peptidase_M41"/>
    <property type="match status" value="1"/>
</dbReference>
<comment type="subunit">
    <text evidence="14">Homohexamer.</text>
</comment>
<protein>
    <recommendedName>
        <fullName evidence="14">ATP-dependent zinc metalloprotease FtsH</fullName>
        <ecNumber evidence="14">3.4.24.-</ecNumber>
    </recommendedName>
</protein>
<evidence type="ECO:0000256" key="15">
    <source>
        <dbReference type="SAM" id="MobiDB-lite"/>
    </source>
</evidence>
<evidence type="ECO:0000256" key="11">
    <source>
        <dbReference type="ARBA" id="ARBA00023049"/>
    </source>
</evidence>
<evidence type="ECO:0000256" key="4">
    <source>
        <dbReference type="ARBA" id="ARBA00022692"/>
    </source>
</evidence>
<dbReference type="Gene3D" id="1.20.58.760">
    <property type="entry name" value="Peptidase M41"/>
    <property type="match status" value="1"/>
</dbReference>
<feature type="region of interest" description="Disordered" evidence="15">
    <location>
        <begin position="653"/>
        <end position="679"/>
    </location>
</feature>
<dbReference type="GO" id="GO:0008270">
    <property type="term" value="F:zinc ion binding"/>
    <property type="evidence" value="ECO:0007669"/>
    <property type="project" value="UniProtKB-UniRule"/>
</dbReference>
<evidence type="ECO:0000256" key="3">
    <source>
        <dbReference type="ARBA" id="ARBA00022670"/>
    </source>
</evidence>
<dbReference type="NCBIfam" id="TIGR01241">
    <property type="entry name" value="FtsH_fam"/>
    <property type="match status" value="1"/>
</dbReference>
<dbReference type="InterPro" id="IPR000642">
    <property type="entry name" value="Peptidase_M41"/>
</dbReference>
<dbReference type="GO" id="GO:0016887">
    <property type="term" value="F:ATP hydrolysis activity"/>
    <property type="evidence" value="ECO:0007669"/>
    <property type="project" value="UniProtKB-UniRule"/>
</dbReference>
<evidence type="ECO:0000256" key="9">
    <source>
        <dbReference type="ARBA" id="ARBA00022840"/>
    </source>
</evidence>
<sequence>MAEQKPDRPNRKPGRPGPGNGNLKYRSGLVGWLLFIGLAVLLVMLVKSGNRSQVKIATGDFWNAFNADKVAVLKVESDEVSGKLKEKTTLTVDGQAVPVSEFRAEFPTGYMAQRGFGELLNAKTTTRIEVDNRDSFWLNFLLPFIPWLLIFGFIWFFVFRQIRSAGGANMLGNFGKSKARITSKEHTHVTFEDVAGVEEAKDEVMEIVEFLKNPKKFQRLGGRIPRGVLLVGEPGTGKTLLAKAIAGEADVPFFSISGSDFVEMFVGVGASRVRDLFKQAKDNSPCIVFLDEIDAVGRRRGSGFSSGGHDEREQTLNAILVEMDGFETNEQVIVCAATNRVDVLDPALTRPGRFDRQIYVPLPDIKGRMEILKVHSRKVKLGPNVDLMKLAKATPGFSGADLAAIINESALGATLAGKEFIEQDDMEEARDKVRFGRARKSRVIDEKEKLATAYHEAGHAVIQWVLRPDSDPIHKVTVIPRGNYGGATMSLPEKDRSNYSKKWCLATMKVLFGGRIAEEMFCGDVNTGVMSDIRQVTGLARKMVTEWGMNDRLGFVFYGDDDSKPNMFGGFGEGKAYSDETAKTIDEEVKKLIDFLYEEARQLLTTHKDRVDAMAKALVKYETLDASDVDRIMRGDNLNKPTISDLLDQQSRSGTVIQPGPTPSAPDVTPGFGAMPSPG</sequence>
<dbReference type="SUPFAM" id="SSF140990">
    <property type="entry name" value="FtsH protease domain-like"/>
    <property type="match status" value="1"/>
</dbReference>
<keyword evidence="8 14" id="KW-0862">Zinc</keyword>
<organism evidence="17 18">
    <name type="scientific">Humisphaera borealis</name>
    <dbReference type="NCBI Taxonomy" id="2807512"/>
    <lineage>
        <taxon>Bacteria</taxon>
        <taxon>Pseudomonadati</taxon>
        <taxon>Planctomycetota</taxon>
        <taxon>Phycisphaerae</taxon>
        <taxon>Tepidisphaerales</taxon>
        <taxon>Tepidisphaeraceae</taxon>
        <taxon>Humisphaera</taxon>
    </lineage>
</organism>
<dbReference type="Proteomes" id="UP000593765">
    <property type="component" value="Chromosome"/>
</dbReference>
<keyword evidence="4 14" id="KW-0812">Transmembrane</keyword>
<comment type="function">
    <text evidence="14">Acts as a processive, ATP-dependent zinc metallopeptidase for both cytoplasmic and membrane proteins. Plays a role in the quality control of integral membrane proteins.</text>
</comment>
<dbReference type="SUPFAM" id="SSF52540">
    <property type="entry name" value="P-loop containing nucleoside triphosphate hydrolases"/>
    <property type="match status" value="1"/>
</dbReference>
<reference evidence="17 18" key="1">
    <citation type="submission" date="2020-10" db="EMBL/GenBank/DDBJ databases">
        <title>Wide distribution of Phycisphaera-like planctomycetes from WD2101 soil group in peatlands and genome analysis of the first cultivated representative.</title>
        <authorList>
            <person name="Dedysh S.N."/>
            <person name="Beletsky A.V."/>
            <person name="Ivanova A."/>
            <person name="Kulichevskaya I.S."/>
            <person name="Suzina N.E."/>
            <person name="Philippov D.A."/>
            <person name="Rakitin A.L."/>
            <person name="Mardanov A.V."/>
            <person name="Ravin N.V."/>
        </authorList>
    </citation>
    <scope>NUCLEOTIDE SEQUENCE [LARGE SCALE GENOMIC DNA]</scope>
    <source>
        <strain evidence="17 18">M1803</strain>
    </source>
</reference>
<dbReference type="KEGG" id="hbs:IPV69_03255"/>
<feature type="binding site" evidence="14">
    <location>
        <position position="459"/>
    </location>
    <ligand>
        <name>Zn(2+)</name>
        <dbReference type="ChEBI" id="CHEBI:29105"/>
        <note>catalytic</note>
    </ligand>
</feature>
<keyword evidence="11 14" id="KW-0482">Metalloprotease</keyword>
<feature type="binding site" evidence="14">
    <location>
        <position position="532"/>
    </location>
    <ligand>
        <name>Zn(2+)</name>
        <dbReference type="ChEBI" id="CHEBI:29105"/>
        <note>catalytic</note>
    </ligand>
</feature>
<evidence type="ECO:0000256" key="2">
    <source>
        <dbReference type="ARBA" id="ARBA00010044"/>
    </source>
</evidence>
<keyword evidence="7 14" id="KW-0378">Hydrolase</keyword>
<comment type="subcellular location">
    <subcellularLocation>
        <location evidence="14">Cell membrane</location>
        <topology evidence="14">Multi-pass membrane protein</topology>
        <orientation evidence="14">Cytoplasmic side</orientation>
    </subcellularLocation>
    <subcellularLocation>
        <location evidence="1">Membrane</location>
    </subcellularLocation>
</comment>
<keyword evidence="10 14" id="KW-1133">Transmembrane helix</keyword>
<dbReference type="InterPro" id="IPR005936">
    <property type="entry name" value="FtsH"/>
</dbReference>
<feature type="binding site" evidence="14">
    <location>
        <position position="455"/>
    </location>
    <ligand>
        <name>Zn(2+)</name>
        <dbReference type="ChEBI" id="CHEBI:29105"/>
        <note>catalytic</note>
    </ligand>
</feature>
<dbReference type="Pfam" id="PF17862">
    <property type="entry name" value="AAA_lid_3"/>
    <property type="match status" value="1"/>
</dbReference>
<evidence type="ECO:0000256" key="10">
    <source>
        <dbReference type="ARBA" id="ARBA00022989"/>
    </source>
</evidence>
<dbReference type="Gene3D" id="3.40.50.300">
    <property type="entry name" value="P-loop containing nucleotide triphosphate hydrolases"/>
    <property type="match status" value="1"/>
</dbReference>
<evidence type="ECO:0000313" key="17">
    <source>
        <dbReference type="EMBL" id="QOV90399.1"/>
    </source>
</evidence>
<dbReference type="FunFam" id="3.40.50.300:FF:000001">
    <property type="entry name" value="ATP-dependent zinc metalloprotease FtsH"/>
    <property type="match status" value="1"/>
</dbReference>
<evidence type="ECO:0000256" key="6">
    <source>
        <dbReference type="ARBA" id="ARBA00022741"/>
    </source>
</evidence>
<comment type="similarity">
    <text evidence="2 14">In the C-terminal section; belongs to the peptidase M41 family.</text>
</comment>
<dbReference type="InterPro" id="IPR041569">
    <property type="entry name" value="AAA_lid_3"/>
</dbReference>
<dbReference type="Pfam" id="PF00004">
    <property type="entry name" value="AAA"/>
    <property type="match status" value="1"/>
</dbReference>
<comment type="similarity">
    <text evidence="13 14">In the central section; belongs to the AAA ATPase family.</text>
</comment>
<evidence type="ECO:0000256" key="12">
    <source>
        <dbReference type="ARBA" id="ARBA00023136"/>
    </source>
</evidence>
<evidence type="ECO:0000259" key="16">
    <source>
        <dbReference type="SMART" id="SM00382"/>
    </source>
</evidence>
<feature type="compositionally biased region" description="Basic and acidic residues" evidence="15">
    <location>
        <begin position="1"/>
        <end position="10"/>
    </location>
</feature>
<dbReference type="RefSeq" id="WP_206293480.1">
    <property type="nucleotide sequence ID" value="NZ_CP063458.1"/>
</dbReference>
<dbReference type="GO" id="GO:0005524">
    <property type="term" value="F:ATP binding"/>
    <property type="evidence" value="ECO:0007669"/>
    <property type="project" value="UniProtKB-UniRule"/>
</dbReference>
<dbReference type="FunFam" id="1.10.8.60:FF:000001">
    <property type="entry name" value="ATP-dependent zinc metalloprotease FtsH"/>
    <property type="match status" value="1"/>
</dbReference>
<evidence type="ECO:0000256" key="1">
    <source>
        <dbReference type="ARBA" id="ARBA00004370"/>
    </source>
</evidence>
<keyword evidence="9 14" id="KW-0067">ATP-binding</keyword>
<dbReference type="PANTHER" id="PTHR23076">
    <property type="entry name" value="METALLOPROTEASE M41 FTSH"/>
    <property type="match status" value="1"/>
</dbReference>
<dbReference type="HAMAP" id="MF_01458">
    <property type="entry name" value="FtsH"/>
    <property type="match status" value="1"/>
</dbReference>
<dbReference type="EC" id="3.4.24.-" evidence="14"/>
<keyword evidence="5 14" id="KW-0479">Metal-binding</keyword>
<dbReference type="EMBL" id="CP063458">
    <property type="protein sequence ID" value="QOV90399.1"/>
    <property type="molecule type" value="Genomic_DNA"/>
</dbReference>
<dbReference type="InterPro" id="IPR037219">
    <property type="entry name" value="Peptidase_M41-like"/>
</dbReference>
<dbReference type="SMART" id="SM00382">
    <property type="entry name" value="AAA"/>
    <property type="match status" value="1"/>
</dbReference>
<accession>A0A7M2WY99</accession>
<dbReference type="GO" id="GO:0004222">
    <property type="term" value="F:metalloendopeptidase activity"/>
    <property type="evidence" value="ECO:0007669"/>
    <property type="project" value="InterPro"/>
</dbReference>